<evidence type="ECO:0000313" key="2">
    <source>
        <dbReference type="Proteomes" id="UP000240419"/>
    </source>
</evidence>
<keyword evidence="2" id="KW-1185">Reference proteome</keyword>
<dbReference type="OrthoDB" id="2478071at2"/>
<organism evidence="1 2">
    <name type="scientific">Brevibacillus fortis</name>
    <dbReference type="NCBI Taxonomy" id="2126352"/>
    <lineage>
        <taxon>Bacteria</taxon>
        <taxon>Bacillati</taxon>
        <taxon>Bacillota</taxon>
        <taxon>Bacilli</taxon>
        <taxon>Bacillales</taxon>
        <taxon>Paenibacillaceae</taxon>
        <taxon>Brevibacillus</taxon>
    </lineage>
</organism>
<evidence type="ECO:0000313" key="1">
    <source>
        <dbReference type="EMBL" id="PSJ93835.1"/>
    </source>
</evidence>
<name>A0A2P7V3Q6_9BACL</name>
<dbReference type="AlphaFoldDB" id="A0A2P7V3Q6"/>
<gene>
    <name evidence="1" type="ORF">C7R93_16770</name>
</gene>
<dbReference type="RefSeq" id="WP_106839892.1">
    <property type="nucleotide sequence ID" value="NZ_JBCNIW010000053.1"/>
</dbReference>
<reference evidence="1 2" key="1">
    <citation type="submission" date="2018-03" db="EMBL/GenBank/DDBJ databases">
        <title>Brevisbacillus phylogenomics.</title>
        <authorList>
            <person name="Dunlap C."/>
        </authorList>
    </citation>
    <scope>NUCLEOTIDE SEQUENCE [LARGE SCALE GENOMIC DNA]</scope>
    <source>
        <strain evidence="1 2">NRRL NRS-1210</strain>
    </source>
</reference>
<comment type="caution">
    <text evidence="1">The sequence shown here is derived from an EMBL/GenBank/DDBJ whole genome shotgun (WGS) entry which is preliminary data.</text>
</comment>
<sequence>MALKVEPAFLEFIRNAVSAKLSNAIVTVDGKSVVHPITQTKHLTSAQKTVVQLYVYLDAVDAAGTITEAKLVDASGATMITSEAHITSHETGALLLFEIPFDVRSV</sequence>
<proteinExistence type="predicted"/>
<dbReference type="Proteomes" id="UP000240419">
    <property type="component" value="Unassembled WGS sequence"/>
</dbReference>
<dbReference type="EMBL" id="PXZM01000026">
    <property type="protein sequence ID" value="PSJ93835.1"/>
    <property type="molecule type" value="Genomic_DNA"/>
</dbReference>
<accession>A0A2P7V3Q6</accession>
<protein>
    <submittedName>
        <fullName evidence="1">Uncharacterized protein</fullName>
    </submittedName>
</protein>